<protein>
    <submittedName>
        <fullName evidence="9">Hydrocarbon degradation protein</fullName>
    </submittedName>
</protein>
<evidence type="ECO:0000256" key="8">
    <source>
        <dbReference type="SAM" id="SignalP"/>
    </source>
</evidence>
<keyword evidence="5 8" id="KW-0732">Signal</keyword>
<dbReference type="Gene3D" id="2.40.160.60">
    <property type="entry name" value="Outer membrane protein transport protein (OMPP1/FadL/TodX)"/>
    <property type="match status" value="1"/>
</dbReference>
<organism evidence="9 10">
    <name type="scientific">Methylosinus trichosporium (strain ATCC 35070 / NCIMB 11131 / UNIQEM 75 / OB3b)</name>
    <dbReference type="NCBI Taxonomy" id="595536"/>
    <lineage>
        <taxon>Bacteria</taxon>
        <taxon>Pseudomonadati</taxon>
        <taxon>Pseudomonadota</taxon>
        <taxon>Alphaproteobacteria</taxon>
        <taxon>Hyphomicrobiales</taxon>
        <taxon>Methylocystaceae</taxon>
        <taxon>Methylosinus</taxon>
    </lineage>
</organism>
<dbReference type="InterPro" id="IPR005017">
    <property type="entry name" value="OMPP1/FadL/TodX"/>
</dbReference>
<keyword evidence="3" id="KW-1134">Transmembrane beta strand</keyword>
<dbReference type="AlphaFoldDB" id="A0A2D2CVR2"/>
<gene>
    <name evidence="9" type="ORF">CQW49_01905</name>
</gene>
<accession>A0A2D2CVR2</accession>
<evidence type="ECO:0000313" key="9">
    <source>
        <dbReference type="EMBL" id="ATQ66785.1"/>
    </source>
</evidence>
<name>A0A2D2CVR2_METT3</name>
<dbReference type="EMBL" id="CP023737">
    <property type="protein sequence ID" value="ATQ66785.1"/>
    <property type="molecule type" value="Genomic_DNA"/>
</dbReference>
<evidence type="ECO:0000256" key="6">
    <source>
        <dbReference type="ARBA" id="ARBA00023136"/>
    </source>
</evidence>
<comment type="subcellular location">
    <subcellularLocation>
        <location evidence="1">Cell outer membrane</location>
        <topology evidence="1">Multi-pass membrane protein</topology>
    </subcellularLocation>
</comment>
<dbReference type="Pfam" id="PF03349">
    <property type="entry name" value="Toluene_X"/>
    <property type="match status" value="1"/>
</dbReference>
<sequence length="443" mass="47063">MAGLSRRGLLSVSAALCALCAPALAADGYFLNGYGPRQKALGGAGVADSRDAMSLSINPAGLVDLPRELQLGVTALIVNRGYSTTGQPLVVAPGDVRSGRPVFPIPHDAYSAPIDGDSAWGTASYANGGINTAYDFGHYRAPAGGPYGGGFAGVDLEQNFTTAGYARKFGAISIGVAPTLAVQMLNVQGLKSFSAYSSSPDHLSDNGYDWSVGGGIRAGLQWRITEQLRFGLAGSTPMYMTAFRKYSGLLADGGRLDIPATVIAGLAYDVVPDVTVMADWRHIFYSGVPTLHNSSFPLRLNSFGSPNGVGYDWQDTNSASFGVEWRATPGLALRAGYHYSTNPIPSRAASFNVLTPVINMHNVSGGFSYAVTKNSTIDFSAIYAFKNNTRGIEALPQTAQNPYGAYNPNATVNLWLQGLELTIGWTYKFDPDDHSFIPRLDRL</sequence>
<evidence type="ECO:0000256" key="2">
    <source>
        <dbReference type="ARBA" id="ARBA00008163"/>
    </source>
</evidence>
<evidence type="ECO:0000313" key="10">
    <source>
        <dbReference type="Proteomes" id="UP000230709"/>
    </source>
</evidence>
<dbReference type="KEGG" id="mtw:CQW49_01905"/>
<dbReference type="PANTHER" id="PTHR35093">
    <property type="entry name" value="OUTER MEMBRANE PROTEIN NMB0088-RELATED"/>
    <property type="match status" value="1"/>
</dbReference>
<dbReference type="GO" id="GO:0015483">
    <property type="term" value="F:long-chain fatty acid transporting porin activity"/>
    <property type="evidence" value="ECO:0007669"/>
    <property type="project" value="TreeGrafter"/>
</dbReference>
<dbReference type="PANTHER" id="PTHR35093:SF8">
    <property type="entry name" value="OUTER MEMBRANE PROTEIN NMB0088-RELATED"/>
    <property type="match status" value="1"/>
</dbReference>
<evidence type="ECO:0000256" key="5">
    <source>
        <dbReference type="ARBA" id="ARBA00022729"/>
    </source>
</evidence>
<keyword evidence="7" id="KW-0998">Cell outer membrane</keyword>
<dbReference type="Proteomes" id="UP000230709">
    <property type="component" value="Chromosome"/>
</dbReference>
<feature type="chain" id="PRO_5013837305" evidence="8">
    <location>
        <begin position="26"/>
        <end position="443"/>
    </location>
</feature>
<feature type="signal peptide" evidence="8">
    <location>
        <begin position="1"/>
        <end position="25"/>
    </location>
</feature>
<evidence type="ECO:0000256" key="4">
    <source>
        <dbReference type="ARBA" id="ARBA00022692"/>
    </source>
</evidence>
<dbReference type="GO" id="GO:0009279">
    <property type="term" value="C:cell outer membrane"/>
    <property type="evidence" value="ECO:0007669"/>
    <property type="project" value="UniProtKB-SubCell"/>
</dbReference>
<proteinExistence type="inferred from homology"/>
<keyword evidence="10" id="KW-1185">Reference proteome</keyword>
<reference evidence="10" key="1">
    <citation type="submission" date="2017-10" db="EMBL/GenBank/DDBJ databases">
        <title>Completed PacBio SMRT sequence of Methylosinus trichosporium OB3b reveals presence of a third large plasmid.</title>
        <authorList>
            <person name="Charles T.C."/>
            <person name="Lynch M.D.J."/>
            <person name="Heil J.R."/>
            <person name="Cheng J."/>
        </authorList>
    </citation>
    <scope>NUCLEOTIDE SEQUENCE [LARGE SCALE GENOMIC DNA]</scope>
    <source>
        <strain evidence="10">OB3b</strain>
    </source>
</reference>
<keyword evidence="4" id="KW-0812">Transmembrane</keyword>
<comment type="similarity">
    <text evidence="2">Belongs to the OmpP1/FadL family.</text>
</comment>
<evidence type="ECO:0000256" key="1">
    <source>
        <dbReference type="ARBA" id="ARBA00004571"/>
    </source>
</evidence>
<evidence type="ECO:0000256" key="3">
    <source>
        <dbReference type="ARBA" id="ARBA00022452"/>
    </source>
</evidence>
<dbReference type="STRING" id="595536.GCA_000178815_00563"/>
<keyword evidence="6" id="KW-0472">Membrane</keyword>
<dbReference type="SUPFAM" id="SSF56935">
    <property type="entry name" value="Porins"/>
    <property type="match status" value="1"/>
</dbReference>
<evidence type="ECO:0000256" key="7">
    <source>
        <dbReference type="ARBA" id="ARBA00023237"/>
    </source>
</evidence>